<keyword evidence="5" id="KW-0547">Nucleotide-binding</keyword>
<evidence type="ECO:0000256" key="3">
    <source>
        <dbReference type="ARBA" id="ARBA00022475"/>
    </source>
</evidence>
<gene>
    <name evidence="11" type="ORF">A4X09_0g825</name>
</gene>
<keyword evidence="7" id="KW-0067">ATP-binding</keyword>
<dbReference type="PANTHER" id="PTHR12865">
    <property type="entry name" value="PHOSPHATIDYLINOSITOL 4-KINASE TYPE-II"/>
    <property type="match status" value="1"/>
</dbReference>
<sequence length="906" mass="99964">MDENTPLLGESSRAVQRDGQDEAFHTEPSQSKPHPAAGPEASGSSSTIADIDERLRRWQSVITERFRKGKGKQTDGVSPIEPVALISVFQKVHVSGAGYTNTSTANQHPNTLGASTSSLHVISNEQDIDAEVEEVRRAIDMGIFPQMIQTGSSGSYFARKVDADGKQETVAVFKPRDEEPYGDLNPKRVFLRRYFWWMMGRPCLVPNFSASSEAGASYLDSRLDLHVVPPTHLVDLSSPSFFYPHADREAWRKHKKRPPAKIGSFQLFLRGYVNASEFLRKHPWPSRPPHLLEADLAAEQAAHKLSRKKKRAYMRRCFVAIKRCLLCRTAPLPFDGFEEDRARVGDLEQQQSLPAQLPTSIEEGGFRWTPSTMRAFRVELEKLVVLDFLMRNTDRGLDNFMVRHKEKKDPANANGDMLRDVDFSIKLGAIDNSLSFPHRHPNGIRDYPFGWLWLPADLIGQPFSAETRSHFLPLLSDPTWWIETVAGLKRVFEQDENFSAKIFERQMAVMRGQGLNLVESLLDAGEGPIELCARPRKLVYEEVVRMTKEELAKAAQSAIATLTLHDGAFVPGRPPFNHDHSSDTRDLHTVAERDASDAEDAEPDSNGQPSTSITVEGASQRTNAEADAVSEDPAAHLSPEAQPRSLPETDSAASFTAFAKWQSTQGEALEGDMADLALAQSMTGIEVLERELAASVHHDFGFLKRSRRSAGGSENDGNLRSTTVPPPLVRSPGSSPDEGRENSFGHAADREQGRRGDAASPAEGDPGAEELAGSGGRLSSSRTRSRTMITGGFSRQITLRGRNSHQQQHSGETPYKSPSNFPRLTRSNSEHAGVLVSTASSGVGTRNLDLRPSLRKRMGSVGGWSITSLGSASGTVETAEGTESRQVKVIIQRAVHDPSRAFLRWY</sequence>
<dbReference type="GO" id="GO:0005768">
    <property type="term" value="C:endosome"/>
    <property type="evidence" value="ECO:0007669"/>
    <property type="project" value="TreeGrafter"/>
</dbReference>
<dbReference type="GO" id="GO:0005524">
    <property type="term" value="F:ATP binding"/>
    <property type="evidence" value="ECO:0007669"/>
    <property type="project" value="UniProtKB-KW"/>
</dbReference>
<accession>A0A8X7NE30</accession>
<evidence type="ECO:0000313" key="11">
    <source>
        <dbReference type="EMBL" id="KAE8271519.1"/>
    </source>
</evidence>
<dbReference type="GO" id="GO:0007032">
    <property type="term" value="P:endosome organization"/>
    <property type="evidence" value="ECO:0007669"/>
    <property type="project" value="TreeGrafter"/>
</dbReference>
<dbReference type="GO" id="GO:0007030">
    <property type="term" value="P:Golgi organization"/>
    <property type="evidence" value="ECO:0007669"/>
    <property type="project" value="TreeGrafter"/>
</dbReference>
<comment type="subcellular location">
    <subcellularLocation>
        <location evidence="1">Cell membrane</location>
    </subcellularLocation>
</comment>
<feature type="compositionally biased region" description="Basic and acidic residues" evidence="9">
    <location>
        <begin position="15"/>
        <end position="25"/>
    </location>
</feature>
<reference evidence="11" key="1">
    <citation type="submission" date="2016-04" db="EMBL/GenBank/DDBJ databases">
        <authorList>
            <person name="Nguyen H.D."/>
            <person name="Samba Siva P."/>
            <person name="Cullis J."/>
            <person name="Levesque C.A."/>
            <person name="Hambleton S."/>
        </authorList>
    </citation>
    <scope>NUCLEOTIDE SEQUENCE</scope>
    <source>
        <strain evidence="11">DAOMC 236422</strain>
    </source>
</reference>
<feature type="compositionally biased region" description="Low complexity" evidence="9">
    <location>
        <begin position="35"/>
        <end position="46"/>
    </location>
</feature>
<dbReference type="Proteomes" id="UP000078113">
    <property type="component" value="Unassembled WGS sequence"/>
</dbReference>
<protein>
    <recommendedName>
        <fullName evidence="2">1-phosphatidylinositol 4-kinase</fullName>
        <ecNumber evidence="2">2.7.1.67</ecNumber>
    </recommendedName>
</protein>
<organism evidence="11 12">
    <name type="scientific">Tilletia walkeri</name>
    <dbReference type="NCBI Taxonomy" id="117179"/>
    <lineage>
        <taxon>Eukaryota</taxon>
        <taxon>Fungi</taxon>
        <taxon>Dikarya</taxon>
        <taxon>Basidiomycota</taxon>
        <taxon>Ustilaginomycotina</taxon>
        <taxon>Exobasidiomycetes</taxon>
        <taxon>Tilletiales</taxon>
        <taxon>Tilletiaceae</taxon>
        <taxon>Tilletia</taxon>
    </lineage>
</organism>
<comment type="caution">
    <text evidence="11">The sequence shown here is derived from an EMBL/GenBank/DDBJ whole genome shotgun (WGS) entry which is preliminary data.</text>
</comment>
<evidence type="ECO:0000256" key="4">
    <source>
        <dbReference type="ARBA" id="ARBA00022679"/>
    </source>
</evidence>
<dbReference type="PROSITE" id="PS50290">
    <property type="entry name" value="PI3_4_KINASE_3"/>
    <property type="match status" value="1"/>
</dbReference>
<keyword evidence="3" id="KW-1003">Cell membrane</keyword>
<dbReference type="EC" id="2.7.1.67" evidence="2"/>
<keyword evidence="12" id="KW-1185">Reference proteome</keyword>
<dbReference type="EMBL" id="LWDG02000016">
    <property type="protein sequence ID" value="KAE8271519.1"/>
    <property type="molecule type" value="Genomic_DNA"/>
</dbReference>
<dbReference type="PANTHER" id="PTHR12865:SF1">
    <property type="entry name" value="PHOSPHATIDYLINOSITOL 4-KINASE TYPE 2"/>
    <property type="match status" value="1"/>
</dbReference>
<dbReference type="PROSITE" id="PS00916">
    <property type="entry name" value="PI3_4_KINASE_2"/>
    <property type="match status" value="1"/>
</dbReference>
<dbReference type="GO" id="GO:0005802">
    <property type="term" value="C:trans-Golgi network"/>
    <property type="evidence" value="ECO:0007669"/>
    <property type="project" value="TreeGrafter"/>
</dbReference>
<evidence type="ECO:0000256" key="6">
    <source>
        <dbReference type="ARBA" id="ARBA00022777"/>
    </source>
</evidence>
<evidence type="ECO:0000256" key="1">
    <source>
        <dbReference type="ARBA" id="ARBA00004236"/>
    </source>
</evidence>
<feature type="compositionally biased region" description="Polar residues" evidence="9">
    <location>
        <begin position="605"/>
        <end position="623"/>
    </location>
</feature>
<evidence type="ECO:0000313" key="12">
    <source>
        <dbReference type="Proteomes" id="UP000078113"/>
    </source>
</evidence>
<dbReference type="GO" id="GO:0004430">
    <property type="term" value="F:1-phosphatidylinositol 4-kinase activity"/>
    <property type="evidence" value="ECO:0007669"/>
    <property type="project" value="UniProtKB-EC"/>
</dbReference>
<dbReference type="GO" id="GO:0046854">
    <property type="term" value="P:phosphatidylinositol phosphate biosynthetic process"/>
    <property type="evidence" value="ECO:0007669"/>
    <property type="project" value="TreeGrafter"/>
</dbReference>
<evidence type="ECO:0000256" key="7">
    <source>
        <dbReference type="ARBA" id="ARBA00022840"/>
    </source>
</evidence>
<evidence type="ECO:0000256" key="9">
    <source>
        <dbReference type="SAM" id="MobiDB-lite"/>
    </source>
</evidence>
<dbReference type="InterPro" id="IPR039756">
    <property type="entry name" value="Lsb6/PI4K2"/>
</dbReference>
<keyword evidence="6" id="KW-0418">Kinase</keyword>
<proteinExistence type="predicted"/>
<feature type="region of interest" description="Disordered" evidence="9">
    <location>
        <begin position="571"/>
        <end position="651"/>
    </location>
</feature>
<evidence type="ECO:0000256" key="8">
    <source>
        <dbReference type="ARBA" id="ARBA00023136"/>
    </source>
</evidence>
<feature type="region of interest" description="Disordered" evidence="9">
    <location>
        <begin position="1"/>
        <end position="50"/>
    </location>
</feature>
<dbReference type="GO" id="GO:0000329">
    <property type="term" value="C:fungal-type vacuole membrane"/>
    <property type="evidence" value="ECO:0007669"/>
    <property type="project" value="TreeGrafter"/>
</dbReference>
<evidence type="ECO:0000256" key="2">
    <source>
        <dbReference type="ARBA" id="ARBA00012169"/>
    </source>
</evidence>
<dbReference type="InterPro" id="IPR000403">
    <property type="entry name" value="PI3/4_kinase_cat_dom"/>
</dbReference>
<dbReference type="Pfam" id="PF00454">
    <property type="entry name" value="PI3_PI4_kinase"/>
    <property type="match status" value="1"/>
</dbReference>
<dbReference type="AlphaFoldDB" id="A0A8X7NE30"/>
<feature type="compositionally biased region" description="Basic and acidic residues" evidence="9">
    <location>
        <begin position="576"/>
        <end position="596"/>
    </location>
</feature>
<dbReference type="InterPro" id="IPR018936">
    <property type="entry name" value="PI3/4_kinase_CS"/>
</dbReference>
<feature type="domain" description="PI3K/PI4K catalytic" evidence="10">
    <location>
        <begin position="142"/>
        <end position="540"/>
    </location>
</feature>
<reference evidence="11" key="2">
    <citation type="journal article" date="2019" name="IMA Fungus">
        <title>Genome sequencing and comparison of five Tilletia species to identify candidate genes for the detection of regulated species infecting wheat.</title>
        <authorList>
            <person name="Nguyen H.D.T."/>
            <person name="Sultana T."/>
            <person name="Kesanakurti P."/>
            <person name="Hambleton S."/>
        </authorList>
    </citation>
    <scope>NUCLEOTIDE SEQUENCE</scope>
    <source>
        <strain evidence="11">DAOMC 236422</strain>
    </source>
</reference>
<evidence type="ECO:0000259" key="10">
    <source>
        <dbReference type="PROSITE" id="PS50290"/>
    </source>
</evidence>
<evidence type="ECO:0000256" key="5">
    <source>
        <dbReference type="ARBA" id="ARBA00022741"/>
    </source>
</evidence>
<feature type="compositionally biased region" description="Low complexity" evidence="9">
    <location>
        <begin position="777"/>
        <end position="792"/>
    </location>
</feature>
<feature type="compositionally biased region" description="Polar residues" evidence="9">
    <location>
        <begin position="804"/>
        <end position="827"/>
    </location>
</feature>
<keyword evidence="8" id="KW-0472">Membrane</keyword>
<dbReference type="GO" id="GO:0005886">
    <property type="term" value="C:plasma membrane"/>
    <property type="evidence" value="ECO:0007669"/>
    <property type="project" value="UniProtKB-SubCell"/>
</dbReference>
<name>A0A8X7NE30_9BASI</name>
<keyword evidence="4" id="KW-0808">Transferase</keyword>
<feature type="region of interest" description="Disordered" evidence="9">
    <location>
        <begin position="706"/>
        <end position="828"/>
    </location>
</feature>
<feature type="compositionally biased region" description="Basic and acidic residues" evidence="9">
    <location>
        <begin position="737"/>
        <end position="757"/>
    </location>
</feature>